<evidence type="ECO:0000313" key="1">
    <source>
        <dbReference type="EMBL" id="KAI0062296.1"/>
    </source>
</evidence>
<dbReference type="EMBL" id="MU277208">
    <property type="protein sequence ID" value="KAI0062296.1"/>
    <property type="molecule type" value="Genomic_DNA"/>
</dbReference>
<accession>A0ACB8T2H7</accession>
<evidence type="ECO:0000313" key="2">
    <source>
        <dbReference type="Proteomes" id="UP000814140"/>
    </source>
</evidence>
<sequence length="234" mass="26696">MAMISISTSKNDQGRAASVFSKHLNELGYRHAYIGGFAWSLLGSTRPTEINVLIEVTDVDIPTLREKIAQLDSHFARAGIKFYFVKEPQPELQEDELVRVSRHNVMIETLQTGRIGLPTTAGPTYLVPHEETGESFAILHPSVLILTKLKRWAQNHDSTRPKTVLKNKSDQNDLDYIIYWLAENHLPIGFDDYQGKGKDELLGFVRTYRNKFAENQELMETLQSLVEPLDWDNL</sequence>
<name>A0ACB8T2H7_9AGAM</name>
<reference evidence="1" key="1">
    <citation type="submission" date="2021-03" db="EMBL/GenBank/DDBJ databases">
        <authorList>
            <consortium name="DOE Joint Genome Institute"/>
            <person name="Ahrendt S."/>
            <person name="Looney B.P."/>
            <person name="Miyauchi S."/>
            <person name="Morin E."/>
            <person name="Drula E."/>
            <person name="Courty P.E."/>
            <person name="Chicoki N."/>
            <person name="Fauchery L."/>
            <person name="Kohler A."/>
            <person name="Kuo A."/>
            <person name="Labutti K."/>
            <person name="Pangilinan J."/>
            <person name="Lipzen A."/>
            <person name="Riley R."/>
            <person name="Andreopoulos W."/>
            <person name="He G."/>
            <person name="Johnson J."/>
            <person name="Barry K.W."/>
            <person name="Grigoriev I.V."/>
            <person name="Nagy L."/>
            <person name="Hibbett D."/>
            <person name="Henrissat B."/>
            <person name="Matheny P.B."/>
            <person name="Labbe J."/>
            <person name="Martin F."/>
        </authorList>
    </citation>
    <scope>NUCLEOTIDE SEQUENCE</scope>
    <source>
        <strain evidence="1">HHB10654</strain>
    </source>
</reference>
<comment type="caution">
    <text evidence="1">The sequence shown here is derived from an EMBL/GenBank/DDBJ whole genome shotgun (WGS) entry which is preliminary data.</text>
</comment>
<dbReference type="Proteomes" id="UP000814140">
    <property type="component" value="Unassembled WGS sequence"/>
</dbReference>
<gene>
    <name evidence="1" type="ORF">BV25DRAFT_1991595</name>
</gene>
<proteinExistence type="predicted"/>
<organism evidence="1 2">
    <name type="scientific">Artomyces pyxidatus</name>
    <dbReference type="NCBI Taxonomy" id="48021"/>
    <lineage>
        <taxon>Eukaryota</taxon>
        <taxon>Fungi</taxon>
        <taxon>Dikarya</taxon>
        <taxon>Basidiomycota</taxon>
        <taxon>Agaricomycotina</taxon>
        <taxon>Agaricomycetes</taxon>
        <taxon>Russulales</taxon>
        <taxon>Auriscalpiaceae</taxon>
        <taxon>Artomyces</taxon>
    </lineage>
</organism>
<reference evidence="1" key="2">
    <citation type="journal article" date="2022" name="New Phytol.">
        <title>Evolutionary transition to the ectomycorrhizal habit in the genomes of a hyperdiverse lineage of mushroom-forming fungi.</title>
        <authorList>
            <person name="Looney B."/>
            <person name="Miyauchi S."/>
            <person name="Morin E."/>
            <person name="Drula E."/>
            <person name="Courty P.E."/>
            <person name="Kohler A."/>
            <person name="Kuo A."/>
            <person name="LaButti K."/>
            <person name="Pangilinan J."/>
            <person name="Lipzen A."/>
            <person name="Riley R."/>
            <person name="Andreopoulos W."/>
            <person name="He G."/>
            <person name="Johnson J."/>
            <person name="Nolan M."/>
            <person name="Tritt A."/>
            <person name="Barry K.W."/>
            <person name="Grigoriev I.V."/>
            <person name="Nagy L.G."/>
            <person name="Hibbett D."/>
            <person name="Henrissat B."/>
            <person name="Matheny P.B."/>
            <person name="Labbe J."/>
            <person name="Martin F.M."/>
        </authorList>
    </citation>
    <scope>NUCLEOTIDE SEQUENCE</scope>
    <source>
        <strain evidence="1">HHB10654</strain>
    </source>
</reference>
<keyword evidence="2" id="KW-1185">Reference proteome</keyword>
<protein>
    <submittedName>
        <fullName evidence="1">Uncharacterized protein</fullName>
    </submittedName>
</protein>